<evidence type="ECO:0000256" key="4">
    <source>
        <dbReference type="ARBA" id="ARBA00023002"/>
    </source>
</evidence>
<evidence type="ECO:0000256" key="5">
    <source>
        <dbReference type="ARBA" id="ARBA00023004"/>
    </source>
</evidence>
<comment type="subcellular location">
    <subcellularLocation>
        <location evidence="7">Cytoplasm</location>
    </subcellularLocation>
</comment>
<keyword evidence="7" id="KW-0963">Cytoplasm</keyword>
<comment type="caution">
    <text evidence="9">The sequence shown here is derived from an EMBL/GenBank/DDBJ whole genome shotgun (WGS) entry which is preliminary data.</text>
</comment>
<dbReference type="Proteomes" id="UP000886101">
    <property type="component" value="Unassembled WGS sequence"/>
</dbReference>
<dbReference type="InterPro" id="IPR009078">
    <property type="entry name" value="Ferritin-like_SF"/>
</dbReference>
<keyword evidence="2 7" id="KW-0409">Iron storage</keyword>
<dbReference type="GO" id="GO:0008199">
    <property type="term" value="F:ferric iron binding"/>
    <property type="evidence" value="ECO:0007669"/>
    <property type="project" value="InterPro"/>
</dbReference>
<keyword evidence="3 6" id="KW-0479">Metal-binding</keyword>
<sequence length="173" mass="20124">MLSEKMEKAFNEQLKWEFYSAYLYLSMAAYFDSVNLPGFSKWMKAQAIEESMHAMKFYNFINERGGRVTLQSIDQPPTEWESPLAVMEFALAHEREVTKKINNLMELAQAEKDHASQIFLQWFVTEQVEEEDSFGNIVAQMRLVKDSPEALFMIDRELASRNIDFTALSGEIK</sequence>
<accession>A0A7V5P107</accession>
<keyword evidence="5 6" id="KW-0408">Iron</keyword>
<dbReference type="InterPro" id="IPR041719">
    <property type="entry name" value="Ferritin_prok"/>
</dbReference>
<protein>
    <recommendedName>
        <fullName evidence="7">Ferritin</fullName>
        <ecNumber evidence="7">1.16.3.2</ecNumber>
    </recommendedName>
</protein>
<dbReference type="GO" id="GO:0004322">
    <property type="term" value="F:ferroxidase activity"/>
    <property type="evidence" value="ECO:0007669"/>
    <property type="project" value="TreeGrafter"/>
</dbReference>
<dbReference type="FunFam" id="1.20.1260.10:FF:000001">
    <property type="entry name" value="Non-heme ferritin"/>
    <property type="match status" value="1"/>
</dbReference>
<organism evidence="9">
    <name type="scientific">Thermodesulfatator atlanticus</name>
    <dbReference type="NCBI Taxonomy" id="501497"/>
    <lineage>
        <taxon>Bacteria</taxon>
        <taxon>Pseudomonadati</taxon>
        <taxon>Thermodesulfobacteriota</taxon>
        <taxon>Thermodesulfobacteria</taxon>
        <taxon>Thermodesulfobacteriales</taxon>
        <taxon>Thermodesulfatatoraceae</taxon>
        <taxon>Thermodesulfatator</taxon>
    </lineage>
</organism>
<comment type="similarity">
    <text evidence="1 7">Belongs to the ferritin family. Prokaryotic subfamily.</text>
</comment>
<dbReference type="Gene3D" id="1.20.1260.10">
    <property type="match status" value="1"/>
</dbReference>
<evidence type="ECO:0000313" key="9">
    <source>
        <dbReference type="EMBL" id="HHI97776.1"/>
    </source>
</evidence>
<reference evidence="9" key="1">
    <citation type="journal article" date="2020" name="mSystems">
        <title>Genome- and Community-Level Interaction Insights into Carbon Utilization and Element Cycling Functions of Hydrothermarchaeota in Hydrothermal Sediment.</title>
        <authorList>
            <person name="Zhou Z."/>
            <person name="Liu Y."/>
            <person name="Xu W."/>
            <person name="Pan J."/>
            <person name="Luo Z.H."/>
            <person name="Li M."/>
        </authorList>
    </citation>
    <scope>NUCLEOTIDE SEQUENCE [LARGE SCALE GENOMIC DNA]</scope>
    <source>
        <strain evidence="9">HyVt-533</strain>
    </source>
</reference>
<name>A0A7V5P107_9BACT</name>
<dbReference type="AlphaFoldDB" id="A0A7V5P107"/>
<dbReference type="PROSITE" id="PS50905">
    <property type="entry name" value="FERRITIN_LIKE"/>
    <property type="match status" value="1"/>
</dbReference>
<feature type="domain" description="Ferritin-like diiron" evidence="8">
    <location>
        <begin position="1"/>
        <end position="145"/>
    </location>
</feature>
<dbReference type="PANTHER" id="PTHR11431">
    <property type="entry name" value="FERRITIN"/>
    <property type="match status" value="1"/>
</dbReference>
<evidence type="ECO:0000256" key="2">
    <source>
        <dbReference type="ARBA" id="ARBA00022434"/>
    </source>
</evidence>
<dbReference type="GO" id="GO:0006826">
    <property type="term" value="P:iron ion transport"/>
    <property type="evidence" value="ECO:0007669"/>
    <property type="project" value="InterPro"/>
</dbReference>
<gene>
    <name evidence="9" type="ORF">ENJ96_07975</name>
</gene>
<keyword evidence="4" id="KW-0560">Oxidoreductase</keyword>
<feature type="binding site" evidence="6">
    <location>
        <position position="17"/>
    </location>
    <ligand>
        <name>Fe cation</name>
        <dbReference type="ChEBI" id="CHEBI:24875"/>
        <label>1</label>
    </ligand>
</feature>
<dbReference type="GO" id="GO:0042802">
    <property type="term" value="F:identical protein binding"/>
    <property type="evidence" value="ECO:0007669"/>
    <property type="project" value="UniProtKB-ARBA"/>
</dbReference>
<dbReference type="CDD" id="cd01055">
    <property type="entry name" value="Nonheme_Ferritin"/>
    <property type="match status" value="1"/>
</dbReference>
<evidence type="ECO:0000256" key="1">
    <source>
        <dbReference type="ARBA" id="ARBA00006950"/>
    </source>
</evidence>
<feature type="binding site" evidence="6">
    <location>
        <position position="50"/>
    </location>
    <ligand>
        <name>Fe cation</name>
        <dbReference type="ChEBI" id="CHEBI:24875"/>
        <label>1</label>
    </ligand>
</feature>
<feature type="binding site" evidence="6">
    <location>
        <position position="53"/>
    </location>
    <ligand>
        <name>Fe cation</name>
        <dbReference type="ChEBI" id="CHEBI:24875"/>
        <label>1</label>
    </ligand>
</feature>
<evidence type="ECO:0000256" key="7">
    <source>
        <dbReference type="RuleBase" id="RU361145"/>
    </source>
</evidence>
<evidence type="ECO:0000259" key="8">
    <source>
        <dbReference type="PROSITE" id="PS50905"/>
    </source>
</evidence>
<proteinExistence type="inferred from homology"/>
<dbReference type="SUPFAM" id="SSF47240">
    <property type="entry name" value="Ferritin-like"/>
    <property type="match status" value="1"/>
</dbReference>
<feature type="binding site" evidence="6">
    <location>
        <position position="127"/>
    </location>
    <ligand>
        <name>Fe cation</name>
        <dbReference type="ChEBI" id="CHEBI:24875"/>
        <label>1</label>
    </ligand>
</feature>
<dbReference type="GO" id="GO:0006879">
    <property type="term" value="P:intracellular iron ion homeostasis"/>
    <property type="evidence" value="ECO:0007669"/>
    <property type="project" value="UniProtKB-KW"/>
</dbReference>
<dbReference type="InterPro" id="IPR012347">
    <property type="entry name" value="Ferritin-like"/>
</dbReference>
<dbReference type="Pfam" id="PF00210">
    <property type="entry name" value="Ferritin"/>
    <property type="match status" value="1"/>
</dbReference>
<evidence type="ECO:0000256" key="3">
    <source>
        <dbReference type="ARBA" id="ARBA00022723"/>
    </source>
</evidence>
<dbReference type="EMBL" id="DROK01000234">
    <property type="protein sequence ID" value="HHI97776.1"/>
    <property type="molecule type" value="Genomic_DNA"/>
</dbReference>
<dbReference type="EC" id="1.16.3.2" evidence="7"/>
<dbReference type="InterPro" id="IPR008331">
    <property type="entry name" value="Ferritin_DPS_dom"/>
</dbReference>
<dbReference type="InterPro" id="IPR001519">
    <property type="entry name" value="Ferritin"/>
</dbReference>
<feature type="binding site" evidence="6">
    <location>
        <position position="94"/>
    </location>
    <ligand>
        <name>Fe cation</name>
        <dbReference type="ChEBI" id="CHEBI:24875"/>
        <label>1</label>
    </ligand>
</feature>
<evidence type="ECO:0000256" key="6">
    <source>
        <dbReference type="PIRSR" id="PIRSR601519-1"/>
    </source>
</evidence>
<dbReference type="InterPro" id="IPR009040">
    <property type="entry name" value="Ferritin-like_diiron"/>
</dbReference>
<dbReference type="GO" id="GO:0008198">
    <property type="term" value="F:ferrous iron binding"/>
    <property type="evidence" value="ECO:0007669"/>
    <property type="project" value="TreeGrafter"/>
</dbReference>
<comment type="function">
    <text evidence="7">Iron-storage protein.</text>
</comment>
<dbReference type="GO" id="GO:0005829">
    <property type="term" value="C:cytosol"/>
    <property type="evidence" value="ECO:0007669"/>
    <property type="project" value="TreeGrafter"/>
</dbReference>
<comment type="catalytic activity">
    <reaction evidence="7">
        <text>4 Fe(2+) + O2 + 6 H2O = 4 iron(III) oxide-hydroxide + 12 H(+)</text>
        <dbReference type="Rhea" id="RHEA:11972"/>
        <dbReference type="ChEBI" id="CHEBI:15377"/>
        <dbReference type="ChEBI" id="CHEBI:15378"/>
        <dbReference type="ChEBI" id="CHEBI:15379"/>
        <dbReference type="ChEBI" id="CHEBI:29033"/>
        <dbReference type="ChEBI" id="CHEBI:78619"/>
        <dbReference type="EC" id="1.16.3.2"/>
    </reaction>
</comment>
<dbReference type="PANTHER" id="PTHR11431:SF127">
    <property type="entry name" value="BACTERIAL NON-HEME FERRITIN"/>
    <property type="match status" value="1"/>
</dbReference>